<dbReference type="EMBL" id="CP061839">
    <property type="protein sequence ID" value="QOW60026.1"/>
    <property type="molecule type" value="Genomic_DNA"/>
</dbReference>
<evidence type="ECO:0000313" key="2">
    <source>
        <dbReference type="EMBL" id="QOW60026.1"/>
    </source>
</evidence>
<dbReference type="AlphaFoldDB" id="A0A7S6WMW1"/>
<protein>
    <recommendedName>
        <fullName evidence="4">TraX protein</fullName>
    </recommendedName>
</protein>
<accession>A0A7S6WMW1</accession>
<keyword evidence="1" id="KW-0472">Membrane</keyword>
<feature type="transmembrane region" description="Helical" evidence="1">
    <location>
        <begin position="140"/>
        <end position="166"/>
    </location>
</feature>
<proteinExistence type="predicted"/>
<feature type="transmembrane region" description="Helical" evidence="1">
    <location>
        <begin position="40"/>
        <end position="65"/>
    </location>
</feature>
<feature type="transmembrane region" description="Helical" evidence="1">
    <location>
        <begin position="107"/>
        <end position="128"/>
    </location>
</feature>
<gene>
    <name evidence="2" type="ORF">IFE08_09210</name>
</gene>
<keyword evidence="1" id="KW-1133">Transmembrane helix</keyword>
<dbReference type="Pfam" id="PF05857">
    <property type="entry name" value="TraX"/>
    <property type="match status" value="1"/>
</dbReference>
<reference evidence="2 3" key="1">
    <citation type="submission" date="2020-09" db="EMBL/GenBank/DDBJ databases">
        <title>Characterization of Treponema spp. from bovine digital dermatitis in Korea.</title>
        <authorList>
            <person name="Espiritu H.M."/>
            <person name="Cho Y.I."/>
            <person name="Mamuad L."/>
        </authorList>
    </citation>
    <scope>NUCLEOTIDE SEQUENCE [LARGE SCALE GENOMIC DNA]</scope>
    <source>
        <strain evidence="2 3">KS1</strain>
    </source>
</reference>
<sequence length="289" mass="33959">MQNGVLKNGLNGFQLKIIAICAMVIDHAAWAFLRPYTENFALYVLYEILRGIGRFTMPIMCMLLADGFFYTRSIKKYLIRLFIFALISHVPYYFFDYGIFSIGSFSIYKFQTSIIFNLFLCLCTLVLLKTEKICAVLKLFGLSLLFLSSWFCDWRFLPIMLTVLFYAFYKKRFIAIGLYLPVVLIWLFIHHWAGYFMLLLEKGNPFIFALQNALPSLIEDFPKILPYKLFFIGLFFLIPFFCLYNGKPGNFKKGSVKAKISKWFFYVFYPLHLLILAFIKYGNPFIFTD</sequence>
<organism evidence="2 3">
    <name type="scientific">Treponema pedis</name>
    <dbReference type="NCBI Taxonomy" id="409322"/>
    <lineage>
        <taxon>Bacteria</taxon>
        <taxon>Pseudomonadati</taxon>
        <taxon>Spirochaetota</taxon>
        <taxon>Spirochaetia</taxon>
        <taxon>Spirochaetales</taxon>
        <taxon>Treponemataceae</taxon>
        <taxon>Treponema</taxon>
    </lineage>
</organism>
<keyword evidence="1" id="KW-0812">Transmembrane</keyword>
<name>A0A7S6WMW1_9SPIR</name>
<feature type="transmembrane region" description="Helical" evidence="1">
    <location>
        <begin position="224"/>
        <end position="243"/>
    </location>
</feature>
<feature type="transmembrane region" description="Helical" evidence="1">
    <location>
        <begin position="77"/>
        <end position="95"/>
    </location>
</feature>
<feature type="transmembrane region" description="Helical" evidence="1">
    <location>
        <begin position="263"/>
        <end position="281"/>
    </location>
</feature>
<dbReference type="Proteomes" id="UP000593915">
    <property type="component" value="Chromosome"/>
</dbReference>
<feature type="transmembrane region" description="Helical" evidence="1">
    <location>
        <begin position="12"/>
        <end position="33"/>
    </location>
</feature>
<evidence type="ECO:0008006" key="4">
    <source>
        <dbReference type="Google" id="ProtNLM"/>
    </source>
</evidence>
<evidence type="ECO:0000313" key="3">
    <source>
        <dbReference type="Proteomes" id="UP000593915"/>
    </source>
</evidence>
<dbReference type="RefSeq" id="WP_024468562.1">
    <property type="nucleotide sequence ID" value="NZ_CP061839.1"/>
</dbReference>
<feature type="transmembrane region" description="Helical" evidence="1">
    <location>
        <begin position="173"/>
        <end position="193"/>
    </location>
</feature>
<evidence type="ECO:0000256" key="1">
    <source>
        <dbReference type="SAM" id="Phobius"/>
    </source>
</evidence>
<dbReference type="InterPro" id="IPR008875">
    <property type="entry name" value="TraX"/>
</dbReference>